<evidence type="ECO:0000313" key="2">
    <source>
        <dbReference type="Proteomes" id="UP001217089"/>
    </source>
</evidence>
<protein>
    <submittedName>
        <fullName evidence="1">Uncharacterized protein</fullName>
    </submittedName>
</protein>
<dbReference type="Proteomes" id="UP001217089">
    <property type="component" value="Unassembled WGS sequence"/>
</dbReference>
<evidence type="ECO:0000313" key="1">
    <source>
        <dbReference type="EMBL" id="KAJ8315719.1"/>
    </source>
</evidence>
<comment type="caution">
    <text evidence="1">The sequence shown here is derived from an EMBL/GenBank/DDBJ whole genome shotgun (WGS) entry which is preliminary data.</text>
</comment>
<dbReference type="PANTHER" id="PTHR46963">
    <property type="entry name" value="SIMILAR TO RIKEN CDNA E130308A19"/>
    <property type="match status" value="1"/>
</dbReference>
<name>A0ABQ9FEK9_TEGGR</name>
<gene>
    <name evidence="1" type="ORF">KUTeg_007869</name>
</gene>
<proteinExistence type="predicted"/>
<accession>A0ABQ9FEK9</accession>
<sequence>MPLYTELLPLGDNITYHAKVTIDGLYRQIIDLLVQFMQHIQHPVSRISSNSRCPVAAYKEYARQRPYAWKDDPDSPFYIAVNPKFNALKGDCSWFIKQCIGKNKLGNILKTMCHNAGVKGRK</sequence>
<dbReference type="PANTHER" id="PTHR46963:SF2">
    <property type="match status" value="1"/>
</dbReference>
<dbReference type="InterPro" id="IPR042838">
    <property type="entry name" value="KIAA1958"/>
</dbReference>
<feature type="non-terminal residue" evidence="1">
    <location>
        <position position="122"/>
    </location>
</feature>
<reference evidence="1 2" key="1">
    <citation type="submission" date="2022-12" db="EMBL/GenBank/DDBJ databases">
        <title>Chromosome-level genome of Tegillarca granosa.</title>
        <authorList>
            <person name="Kim J."/>
        </authorList>
    </citation>
    <scope>NUCLEOTIDE SEQUENCE [LARGE SCALE GENOMIC DNA]</scope>
    <source>
        <strain evidence="1">Teg-2019</strain>
        <tissue evidence="1">Adductor muscle</tissue>
    </source>
</reference>
<dbReference type="EMBL" id="JARBDR010000337">
    <property type="protein sequence ID" value="KAJ8315719.1"/>
    <property type="molecule type" value="Genomic_DNA"/>
</dbReference>
<organism evidence="1 2">
    <name type="scientific">Tegillarca granosa</name>
    <name type="common">Malaysian cockle</name>
    <name type="synonym">Anadara granosa</name>
    <dbReference type="NCBI Taxonomy" id="220873"/>
    <lineage>
        <taxon>Eukaryota</taxon>
        <taxon>Metazoa</taxon>
        <taxon>Spiralia</taxon>
        <taxon>Lophotrochozoa</taxon>
        <taxon>Mollusca</taxon>
        <taxon>Bivalvia</taxon>
        <taxon>Autobranchia</taxon>
        <taxon>Pteriomorphia</taxon>
        <taxon>Arcoida</taxon>
        <taxon>Arcoidea</taxon>
        <taxon>Arcidae</taxon>
        <taxon>Tegillarca</taxon>
    </lineage>
</organism>
<keyword evidence="2" id="KW-1185">Reference proteome</keyword>